<sequence>MGVGRFVYTPILPLMQSQTGLDPEAGAHLATANYVGYLVGAVALSLAPGLTASRPLLRTSLVALVGSLALMPATGPSGWLLLRLVAGIASAVVFLAAVRVAVRATQNSPHRAGYAYAGVGSGIALSGLLVLLWGSSPWPFAWYSAAGCALVLFVPLWILHGRGEHTHSSTVAPATRTTDGNAYVLLLILYFLEGVGYIIAATFLVAALSDTGLAWLGNTTWILVGLAAAPSCVVWAYWSRRVPRPTLLVVALAVQTVAIALPGLTTQPAVVLLAALGFGGTFMGITTLTLGLGAELDLPRAAATLTAGYGFGQVLGPIVVQPTLGSGYRPALLIGGAIVFTATLLAVRLAVVTRTRQEAAA</sequence>
<accession>A0A5Q3QEJ6</accession>
<dbReference type="GO" id="GO:0005886">
    <property type="term" value="C:plasma membrane"/>
    <property type="evidence" value="ECO:0007669"/>
    <property type="project" value="TreeGrafter"/>
</dbReference>
<keyword evidence="3" id="KW-1185">Reference proteome</keyword>
<gene>
    <name evidence="2" type="ORF">GIY23_17430</name>
</gene>
<feature type="transmembrane region" description="Helical" evidence="1">
    <location>
        <begin position="140"/>
        <end position="159"/>
    </location>
</feature>
<evidence type="ECO:0000256" key="1">
    <source>
        <dbReference type="SAM" id="Phobius"/>
    </source>
</evidence>
<dbReference type="Proteomes" id="UP000371041">
    <property type="component" value="Chromosome"/>
</dbReference>
<feature type="transmembrane region" description="Helical" evidence="1">
    <location>
        <begin position="25"/>
        <end position="44"/>
    </location>
</feature>
<feature type="transmembrane region" description="Helical" evidence="1">
    <location>
        <begin position="114"/>
        <end position="134"/>
    </location>
</feature>
<dbReference type="InterPro" id="IPR036259">
    <property type="entry name" value="MFS_trans_sf"/>
</dbReference>
<reference evidence="3" key="1">
    <citation type="submission" date="2019-11" db="EMBL/GenBank/DDBJ databases">
        <title>The complete genome sequence of Saccharopolyspora sp. E2A.</title>
        <authorList>
            <person name="Zhang G."/>
        </authorList>
    </citation>
    <scope>NUCLEOTIDE SEQUENCE [LARGE SCALE GENOMIC DNA]</scope>
    <source>
        <strain evidence="3">E2A</strain>
    </source>
</reference>
<keyword evidence="1" id="KW-0812">Transmembrane</keyword>
<dbReference type="PANTHER" id="PTHR23537:SF1">
    <property type="entry name" value="SUGAR TRANSPORTER"/>
    <property type="match status" value="1"/>
</dbReference>
<feature type="transmembrane region" description="Helical" evidence="1">
    <location>
        <begin position="80"/>
        <end position="102"/>
    </location>
</feature>
<feature type="transmembrane region" description="Helical" evidence="1">
    <location>
        <begin position="245"/>
        <end position="264"/>
    </location>
</feature>
<dbReference type="KEGG" id="sace:GIY23_17430"/>
<keyword evidence="1" id="KW-1133">Transmembrane helix</keyword>
<dbReference type="Pfam" id="PF06779">
    <property type="entry name" value="MFS_4"/>
    <property type="match status" value="1"/>
</dbReference>
<feature type="transmembrane region" description="Helical" evidence="1">
    <location>
        <begin position="301"/>
        <end position="320"/>
    </location>
</feature>
<feature type="transmembrane region" description="Helical" evidence="1">
    <location>
        <begin position="56"/>
        <end position="74"/>
    </location>
</feature>
<dbReference type="AlphaFoldDB" id="A0A5Q3QEJ6"/>
<protein>
    <submittedName>
        <fullName evidence="2">YbfB/YjiJ family MFS transporter</fullName>
    </submittedName>
</protein>
<feature type="transmembrane region" description="Helical" evidence="1">
    <location>
        <begin position="332"/>
        <end position="351"/>
    </location>
</feature>
<evidence type="ECO:0000313" key="3">
    <source>
        <dbReference type="Proteomes" id="UP000371041"/>
    </source>
</evidence>
<feature type="transmembrane region" description="Helical" evidence="1">
    <location>
        <begin position="180"/>
        <end position="208"/>
    </location>
</feature>
<organism evidence="2 3">
    <name type="scientific">Allosaccharopolyspora coralli</name>
    <dbReference type="NCBI Taxonomy" id="2665642"/>
    <lineage>
        <taxon>Bacteria</taxon>
        <taxon>Bacillati</taxon>
        <taxon>Actinomycetota</taxon>
        <taxon>Actinomycetes</taxon>
        <taxon>Pseudonocardiales</taxon>
        <taxon>Pseudonocardiaceae</taxon>
        <taxon>Allosaccharopolyspora</taxon>
    </lineage>
</organism>
<feature type="transmembrane region" description="Helical" evidence="1">
    <location>
        <begin position="220"/>
        <end position="238"/>
    </location>
</feature>
<dbReference type="SUPFAM" id="SSF103473">
    <property type="entry name" value="MFS general substrate transporter"/>
    <property type="match status" value="1"/>
</dbReference>
<proteinExistence type="predicted"/>
<dbReference type="PANTHER" id="PTHR23537">
    <property type="match status" value="1"/>
</dbReference>
<feature type="transmembrane region" description="Helical" evidence="1">
    <location>
        <begin position="270"/>
        <end position="294"/>
    </location>
</feature>
<dbReference type="InterPro" id="IPR010645">
    <property type="entry name" value="MFS_4"/>
</dbReference>
<name>A0A5Q3QEJ6_9PSEU</name>
<keyword evidence="1" id="KW-0472">Membrane</keyword>
<dbReference type="EMBL" id="CP045929">
    <property type="protein sequence ID" value="QGK72370.1"/>
    <property type="molecule type" value="Genomic_DNA"/>
</dbReference>
<evidence type="ECO:0000313" key="2">
    <source>
        <dbReference type="EMBL" id="QGK72370.1"/>
    </source>
</evidence>
<dbReference type="Gene3D" id="1.20.1250.20">
    <property type="entry name" value="MFS general substrate transporter like domains"/>
    <property type="match status" value="2"/>
</dbReference>